<dbReference type="HOGENOM" id="CLU_3154388_0_0_5"/>
<protein>
    <submittedName>
        <fullName evidence="2">Uncharacterized protein</fullName>
    </submittedName>
</protein>
<evidence type="ECO:0000256" key="1">
    <source>
        <dbReference type="SAM" id="Phobius"/>
    </source>
</evidence>
<reference evidence="2 3" key="1">
    <citation type="submission" date="2013-09" db="EMBL/GenBank/DDBJ databases">
        <authorList>
            <consortium name="DOE Joint Genome Institute"/>
            <person name="Klenk H.-P."/>
            <person name="Huntemann M."/>
            <person name="Han J."/>
            <person name="Chen A."/>
            <person name="Kyrpides N."/>
            <person name="Mavromatis K."/>
            <person name="Markowitz V."/>
            <person name="Palaniappan K."/>
            <person name="Ivanova N."/>
            <person name="Schaumberg A."/>
            <person name="Pati A."/>
            <person name="Liolios K."/>
            <person name="Nordberg H.P."/>
            <person name="Cantor M.N."/>
            <person name="Hua S.X."/>
            <person name="Woyke T."/>
        </authorList>
    </citation>
    <scope>NUCLEOTIDE SEQUENCE [LARGE SCALE GENOMIC DNA]</scope>
    <source>
        <strain evidence="2 3">DSM 14336</strain>
    </source>
</reference>
<keyword evidence="1" id="KW-0812">Transmembrane</keyword>
<evidence type="ECO:0000313" key="2">
    <source>
        <dbReference type="EMBL" id="AHD03045.1"/>
    </source>
</evidence>
<organism evidence="2 3">
    <name type="scientific">Leisingera methylohalidivorans DSM 14336</name>
    <dbReference type="NCBI Taxonomy" id="999552"/>
    <lineage>
        <taxon>Bacteria</taxon>
        <taxon>Pseudomonadati</taxon>
        <taxon>Pseudomonadota</taxon>
        <taxon>Alphaproteobacteria</taxon>
        <taxon>Rhodobacterales</taxon>
        <taxon>Roseobacteraceae</taxon>
        <taxon>Leisingera</taxon>
    </lineage>
</organism>
<dbReference type="KEGG" id="lmd:METH_09525"/>
<proteinExistence type="predicted"/>
<gene>
    <name evidence="2" type="ORF">METH_09525</name>
</gene>
<sequence>MEARSKLKRDKKGTVKTRIGDAVILLAGLGVLVLLLRSVYRFALPLIQ</sequence>
<evidence type="ECO:0000313" key="3">
    <source>
        <dbReference type="Proteomes" id="UP000018780"/>
    </source>
</evidence>
<feature type="transmembrane region" description="Helical" evidence="1">
    <location>
        <begin position="21"/>
        <end position="40"/>
    </location>
</feature>
<dbReference type="EMBL" id="CP006773">
    <property type="protein sequence ID" value="AHD03045.1"/>
    <property type="molecule type" value="Genomic_DNA"/>
</dbReference>
<name>V9W075_9RHOB</name>
<dbReference type="Proteomes" id="UP000018780">
    <property type="component" value="Chromosome"/>
</dbReference>
<keyword evidence="3" id="KW-1185">Reference proteome</keyword>
<accession>V9W075</accession>
<dbReference type="AlphaFoldDB" id="V9W075"/>
<keyword evidence="1" id="KW-0472">Membrane</keyword>
<keyword evidence="1" id="KW-1133">Transmembrane helix</keyword>